<evidence type="ECO:0000256" key="1">
    <source>
        <dbReference type="SAM" id="MobiDB-lite"/>
    </source>
</evidence>
<keyword evidence="4" id="KW-1185">Reference proteome</keyword>
<dbReference type="EMBL" id="CAJFCW020000005">
    <property type="protein sequence ID" value="CAG9118592.1"/>
    <property type="molecule type" value="Genomic_DNA"/>
</dbReference>
<dbReference type="Pfam" id="PF15353">
    <property type="entry name" value="HECA_N"/>
    <property type="match status" value="1"/>
</dbReference>
<feature type="compositionally biased region" description="Basic and acidic residues" evidence="1">
    <location>
        <begin position="303"/>
        <end position="326"/>
    </location>
</feature>
<feature type="region of interest" description="Disordered" evidence="1">
    <location>
        <begin position="188"/>
        <end position="250"/>
    </location>
</feature>
<protein>
    <recommendedName>
        <fullName evidence="2">Headcase N-terminal domain-containing protein</fullName>
    </recommendedName>
</protein>
<reference evidence="3" key="1">
    <citation type="submission" date="2020-09" db="EMBL/GenBank/DDBJ databases">
        <authorList>
            <person name="Kikuchi T."/>
        </authorList>
    </citation>
    <scope>NUCLEOTIDE SEQUENCE</scope>
    <source>
        <strain evidence="3">SH1</strain>
    </source>
</reference>
<comment type="caution">
    <text evidence="3">The sequence shown here is derived from an EMBL/GenBank/DDBJ whole genome shotgun (WGS) entry which is preliminary data.</text>
</comment>
<feature type="domain" description="Headcase N-terminal" evidence="2">
    <location>
        <begin position="33"/>
        <end position="129"/>
    </location>
</feature>
<dbReference type="PANTHER" id="PTHR13425:SF3">
    <property type="entry name" value="HEADCASE PROTEIN HOMOLOG"/>
    <property type="match status" value="1"/>
</dbReference>
<evidence type="ECO:0000313" key="3">
    <source>
        <dbReference type="EMBL" id="CAD5223722.1"/>
    </source>
</evidence>
<dbReference type="EMBL" id="CAJFDH010000005">
    <property type="protein sequence ID" value="CAD5223722.1"/>
    <property type="molecule type" value="Genomic_DNA"/>
</dbReference>
<evidence type="ECO:0000313" key="4">
    <source>
        <dbReference type="Proteomes" id="UP000614601"/>
    </source>
</evidence>
<dbReference type="Proteomes" id="UP000783686">
    <property type="component" value="Unassembled WGS sequence"/>
</dbReference>
<dbReference type="AlphaFoldDB" id="A0A811L623"/>
<gene>
    <name evidence="3" type="ORF">BOKJ2_LOCUS10492</name>
</gene>
<accession>A0A811L623</accession>
<dbReference type="Proteomes" id="UP000614601">
    <property type="component" value="Unassembled WGS sequence"/>
</dbReference>
<sequence>MVKKTKNIRQRLSTSDDVKLDEVPISGQQAGTCPVPMITCCKKGTPITEENGVKMFCSSKDCTILNILHKECFEELECGLIKMLQNKGSARRWTEDQRMSNLWTKKGMNILARFLRCKCSKGILDKREDFRMPDKPIIVDVFPKTEHNHTIKKKRELPTLNTSTKPPGLLKSGLLAKKLGKFNPHFMETHSDDEEDSIPKFHTSDNMSPRAKLKSSPAKEDTKLNYATKVKPEPTKPVPPSTEWPALDGTSDKTASLNVILPKPKKTFSEVTQQFKPKVVKKPVEVNVYKVLSRKDIEVRRLPGFRKPAEPSESEHSVSSRAENKENMTTTYAESECSAFDKMSVVSDQDTKGKSQSEFYQTGPIPGLARDLISASPDPSRFTPSVLSQSSRLPASPSYSDVSYTTFESDENKAPADSISDALKSISIRSVLTQGFLDMNKINFGPIYRSNETFIQSLLEDTDEFFHPQTFVDDKKVKSSIWPAHLRSM</sequence>
<dbReference type="InterPro" id="IPR026066">
    <property type="entry name" value="Headcase"/>
</dbReference>
<feature type="region of interest" description="Disordered" evidence="1">
    <location>
        <begin position="303"/>
        <end position="328"/>
    </location>
</feature>
<proteinExistence type="predicted"/>
<name>A0A811L623_9BILA</name>
<organism evidence="3 4">
    <name type="scientific">Bursaphelenchus okinawaensis</name>
    <dbReference type="NCBI Taxonomy" id="465554"/>
    <lineage>
        <taxon>Eukaryota</taxon>
        <taxon>Metazoa</taxon>
        <taxon>Ecdysozoa</taxon>
        <taxon>Nematoda</taxon>
        <taxon>Chromadorea</taxon>
        <taxon>Rhabditida</taxon>
        <taxon>Tylenchina</taxon>
        <taxon>Tylenchomorpha</taxon>
        <taxon>Aphelenchoidea</taxon>
        <taxon>Aphelenchoididae</taxon>
        <taxon>Bursaphelenchus</taxon>
    </lineage>
</organism>
<dbReference type="OrthoDB" id="10012848at2759"/>
<evidence type="ECO:0000259" key="2">
    <source>
        <dbReference type="Pfam" id="PF15353"/>
    </source>
</evidence>
<dbReference type="PANTHER" id="PTHR13425">
    <property type="entry name" value="HEADCASE PROTEIN"/>
    <property type="match status" value="1"/>
</dbReference>
<dbReference type="InterPro" id="IPR054537">
    <property type="entry name" value="HECA_N"/>
</dbReference>